<keyword evidence="3" id="KW-1185">Reference proteome</keyword>
<feature type="region of interest" description="Disordered" evidence="1">
    <location>
        <begin position="130"/>
        <end position="210"/>
    </location>
</feature>
<feature type="compositionally biased region" description="Basic and acidic residues" evidence="1">
    <location>
        <begin position="178"/>
        <end position="194"/>
    </location>
</feature>
<dbReference type="AlphaFoldDB" id="A0A810NC81"/>
<dbReference type="RefSeq" id="WP_212818087.1">
    <property type="nucleotide sequence ID" value="NZ_AP023359.1"/>
</dbReference>
<evidence type="ECO:0000313" key="3">
    <source>
        <dbReference type="Proteomes" id="UP000680866"/>
    </source>
</evidence>
<reference evidence="2" key="1">
    <citation type="submission" date="2020-08" db="EMBL/GenBank/DDBJ databases">
        <title>Whole genome shotgun sequence of Polymorphospora rubra NBRC 101157.</title>
        <authorList>
            <person name="Komaki H."/>
            <person name="Tamura T."/>
        </authorList>
    </citation>
    <scope>NUCLEOTIDE SEQUENCE</scope>
    <source>
        <strain evidence="2">NBRC 101157</strain>
    </source>
</reference>
<name>A0A810NC81_9ACTN</name>
<dbReference type="KEGG" id="pry:Prubr_59460"/>
<dbReference type="EMBL" id="AP023359">
    <property type="protein sequence ID" value="BCJ68925.1"/>
    <property type="molecule type" value="Genomic_DNA"/>
</dbReference>
<gene>
    <name evidence="2" type="ORF">Prubr_59460</name>
</gene>
<sequence>MRYCDQRWRLLLPPGTVVVDAERRDRALRELRELPPGTPVALLGRRLRPLARRAGVRPQVEYVALPSLAAPLAVTQVTLPALRWTARMLTVPSGVTLWHAPMWAAVRLVRAAPRLLRFAPTGERLLVGATRASSSPRVAPAQREAPEAGVDQGDVSDNPTHDHHNNSLINGETGETGETERSEGAVTERSEGTGRQRSQNGAAERSEGAP</sequence>
<evidence type="ECO:0000256" key="1">
    <source>
        <dbReference type="SAM" id="MobiDB-lite"/>
    </source>
</evidence>
<accession>A0A810NC81</accession>
<protein>
    <submittedName>
        <fullName evidence="2">Uncharacterized protein</fullName>
    </submittedName>
</protein>
<organism evidence="2 3">
    <name type="scientific">Polymorphospora rubra</name>
    <dbReference type="NCBI Taxonomy" id="338584"/>
    <lineage>
        <taxon>Bacteria</taxon>
        <taxon>Bacillati</taxon>
        <taxon>Actinomycetota</taxon>
        <taxon>Actinomycetes</taxon>
        <taxon>Micromonosporales</taxon>
        <taxon>Micromonosporaceae</taxon>
        <taxon>Polymorphospora</taxon>
    </lineage>
</organism>
<dbReference type="Proteomes" id="UP000680866">
    <property type="component" value="Chromosome"/>
</dbReference>
<evidence type="ECO:0000313" key="2">
    <source>
        <dbReference type="EMBL" id="BCJ68925.1"/>
    </source>
</evidence>
<proteinExistence type="predicted"/>